<comment type="caution">
    <text evidence="4">The sequence shown here is derived from an EMBL/GenBank/DDBJ whole genome shotgun (WGS) entry which is preliminary data.</text>
</comment>
<proteinExistence type="predicted"/>
<gene>
    <name evidence="4" type="ORF">GP644_06155</name>
</gene>
<protein>
    <submittedName>
        <fullName evidence="4">SIS domain-containing protein</fullName>
    </submittedName>
</protein>
<dbReference type="CDD" id="cd05008">
    <property type="entry name" value="SIS_GlmS_GlmD_1"/>
    <property type="match status" value="1"/>
</dbReference>
<accession>A0A6A4RD83</accession>
<keyword evidence="1" id="KW-0808">Transferase</keyword>
<evidence type="ECO:0000256" key="1">
    <source>
        <dbReference type="ARBA" id="ARBA00022576"/>
    </source>
</evidence>
<dbReference type="PANTHER" id="PTHR10937">
    <property type="entry name" value="GLUCOSAMINE--FRUCTOSE-6-PHOSPHATE AMINOTRANSFERASE, ISOMERIZING"/>
    <property type="match status" value="1"/>
</dbReference>
<keyword evidence="1" id="KW-0032">Aminotransferase</keyword>
<feature type="domain" description="SIS" evidence="3">
    <location>
        <begin position="197"/>
        <end position="333"/>
    </location>
</feature>
<evidence type="ECO:0000313" key="5">
    <source>
        <dbReference type="Proteomes" id="UP000441586"/>
    </source>
</evidence>
<dbReference type="PROSITE" id="PS51464">
    <property type="entry name" value="SIS"/>
    <property type="match status" value="2"/>
</dbReference>
<evidence type="ECO:0000256" key="2">
    <source>
        <dbReference type="ARBA" id="ARBA00022737"/>
    </source>
</evidence>
<sequence length="343" mass="36432">MTKNVSQMRREILEIPETIERLLVNGGHNIAVAASNLRALDPAFAITVARGSSDHACSYLKYAAEIALGIPVASVGPSIASLYGAKMRLKGGVVLSVSQSGQSPDIVEMTRSARRDGALSVAITNAPTSPLATSATHSLDMMAGPELSVAATKTFVSSMVTGLLLLAEWGNNASLRRAIHHLPAQLEKAIAVDWPEVRAAIGSHQSLFTLGRGPAWAISNEAALKFKETCQIHAESYSSAEVLHGPVSIVDQGFPVLCFAAEDAAEAVLAEMADRISRQGAQVFATSNRVVRAQSIDHVRTDHPLTDPISLIVSFYAMVEQLAQSRGGNPDAPRHLNKITETV</sequence>
<dbReference type="Gene3D" id="3.40.50.10490">
    <property type="entry name" value="Glucose-6-phosphate isomerase like protein, domain 1"/>
    <property type="match status" value="2"/>
</dbReference>
<dbReference type="InterPro" id="IPR046348">
    <property type="entry name" value="SIS_dom_sf"/>
</dbReference>
<dbReference type="AlphaFoldDB" id="A0A6A4RD83"/>
<dbReference type="InterPro" id="IPR035466">
    <property type="entry name" value="GlmS/AgaS_SIS"/>
</dbReference>
<organism evidence="4 5">
    <name type="scientific">Parasedimentitalea maritima</name>
    <dbReference type="NCBI Taxonomy" id="2578117"/>
    <lineage>
        <taxon>Bacteria</taxon>
        <taxon>Pseudomonadati</taxon>
        <taxon>Pseudomonadota</taxon>
        <taxon>Alphaproteobacteria</taxon>
        <taxon>Rhodobacterales</taxon>
        <taxon>Paracoccaceae</taxon>
        <taxon>Parasedimentitalea</taxon>
    </lineage>
</organism>
<name>A0A6A4RD83_9RHOB</name>
<dbReference type="SUPFAM" id="SSF53697">
    <property type="entry name" value="SIS domain"/>
    <property type="match status" value="1"/>
</dbReference>
<dbReference type="PANTHER" id="PTHR10937:SF8">
    <property type="entry name" value="AMINOTRANSFERASE-RELATED"/>
    <property type="match status" value="1"/>
</dbReference>
<dbReference type="InterPro" id="IPR035490">
    <property type="entry name" value="GlmS/FrlB_SIS"/>
</dbReference>
<dbReference type="RefSeq" id="WP_158978002.1">
    <property type="nucleotide sequence ID" value="NZ_WSFO01000003.1"/>
</dbReference>
<dbReference type="CDD" id="cd05009">
    <property type="entry name" value="SIS_GlmS_GlmD_2"/>
    <property type="match status" value="1"/>
</dbReference>
<dbReference type="EMBL" id="WSFO01000003">
    <property type="protein sequence ID" value="KAE9630807.1"/>
    <property type="molecule type" value="Genomic_DNA"/>
</dbReference>
<evidence type="ECO:0000313" key="4">
    <source>
        <dbReference type="EMBL" id="KAE9630807.1"/>
    </source>
</evidence>
<dbReference type="Pfam" id="PF01380">
    <property type="entry name" value="SIS"/>
    <property type="match status" value="2"/>
</dbReference>
<feature type="domain" description="SIS" evidence="3">
    <location>
        <begin position="33"/>
        <end position="176"/>
    </location>
</feature>
<evidence type="ECO:0000259" key="3">
    <source>
        <dbReference type="PROSITE" id="PS51464"/>
    </source>
</evidence>
<dbReference type="GO" id="GO:0097367">
    <property type="term" value="F:carbohydrate derivative binding"/>
    <property type="evidence" value="ECO:0007669"/>
    <property type="project" value="InterPro"/>
</dbReference>
<reference evidence="4 5" key="1">
    <citation type="submission" date="2019-12" db="EMBL/GenBank/DDBJ databases">
        <authorList>
            <person name="Zhang Y.-J."/>
        </authorList>
    </citation>
    <scope>NUCLEOTIDE SEQUENCE [LARGE SCALE GENOMIC DNA]</scope>
    <source>
        <strain evidence="4 5">H18S-6</strain>
    </source>
</reference>
<dbReference type="Proteomes" id="UP000441586">
    <property type="component" value="Unassembled WGS sequence"/>
</dbReference>
<dbReference type="GO" id="GO:0008483">
    <property type="term" value="F:transaminase activity"/>
    <property type="evidence" value="ECO:0007669"/>
    <property type="project" value="UniProtKB-KW"/>
</dbReference>
<keyword evidence="2" id="KW-0677">Repeat</keyword>
<dbReference type="GO" id="GO:1901135">
    <property type="term" value="P:carbohydrate derivative metabolic process"/>
    <property type="evidence" value="ECO:0007669"/>
    <property type="project" value="InterPro"/>
</dbReference>
<dbReference type="InterPro" id="IPR001347">
    <property type="entry name" value="SIS_dom"/>
</dbReference>